<evidence type="ECO:0000259" key="3">
    <source>
        <dbReference type="SMART" id="SM00062"/>
    </source>
</evidence>
<comment type="caution">
    <text evidence="4">The sequence shown here is derived from an EMBL/GenBank/DDBJ whole genome shotgun (WGS) entry which is preliminary data.</text>
</comment>
<accession>A0A538TXF4</accession>
<feature type="signal peptide" evidence="2">
    <location>
        <begin position="1"/>
        <end position="28"/>
    </location>
</feature>
<keyword evidence="1 2" id="KW-0732">Signal</keyword>
<sequence length="272" mass="29727">MIFRKLSIVALAAALAAGCAQSPSPPLAKGDGSLARVKKAGVLLWGADVVGGVPYVYEDPKHPGQYTGFEMAIAQGIARRLGVQLKLCVKAWDTLVPELQRASYDMAMNGIEDTPERAKLVLFSEPYYVYSQQITVRRTTRDIQSFDDLKGKKVATLSGTAAEDILRGSPAIQAVVAPEIIYSYRDLENGKVDAVLLDKPIAVAYGASNPKLMNVGDSFKEGRYVIAFRTEDRELHDAVNAAIADMKKSGELRAIYRQYGLLDHHQEQLGIQ</sequence>
<dbReference type="AlphaFoldDB" id="A0A538TXF4"/>
<dbReference type="SUPFAM" id="SSF53850">
    <property type="entry name" value="Periplasmic binding protein-like II"/>
    <property type="match status" value="1"/>
</dbReference>
<feature type="chain" id="PRO_5021916668" evidence="2">
    <location>
        <begin position="29"/>
        <end position="272"/>
    </location>
</feature>
<evidence type="ECO:0000256" key="2">
    <source>
        <dbReference type="SAM" id="SignalP"/>
    </source>
</evidence>
<gene>
    <name evidence="4" type="ORF">E6K80_14480</name>
</gene>
<evidence type="ECO:0000313" key="4">
    <source>
        <dbReference type="EMBL" id="TMQ68189.1"/>
    </source>
</evidence>
<dbReference type="PANTHER" id="PTHR35936">
    <property type="entry name" value="MEMBRANE-BOUND LYTIC MUREIN TRANSGLYCOSYLASE F"/>
    <property type="match status" value="1"/>
</dbReference>
<dbReference type="EMBL" id="VBPA01000413">
    <property type="protein sequence ID" value="TMQ68189.1"/>
    <property type="molecule type" value="Genomic_DNA"/>
</dbReference>
<dbReference type="Gene3D" id="3.40.190.10">
    <property type="entry name" value="Periplasmic binding protein-like II"/>
    <property type="match status" value="2"/>
</dbReference>
<proteinExistence type="predicted"/>
<dbReference type="SMART" id="SM00062">
    <property type="entry name" value="PBPb"/>
    <property type="match status" value="1"/>
</dbReference>
<dbReference type="Proteomes" id="UP000319836">
    <property type="component" value="Unassembled WGS sequence"/>
</dbReference>
<dbReference type="PROSITE" id="PS51257">
    <property type="entry name" value="PROKAR_LIPOPROTEIN"/>
    <property type="match status" value="1"/>
</dbReference>
<reference evidence="4 5" key="1">
    <citation type="journal article" date="2019" name="Nat. Microbiol.">
        <title>Mediterranean grassland soil C-N compound turnover is dependent on rainfall and depth, and is mediated by genomically divergent microorganisms.</title>
        <authorList>
            <person name="Diamond S."/>
            <person name="Andeer P.F."/>
            <person name="Li Z."/>
            <person name="Crits-Christoph A."/>
            <person name="Burstein D."/>
            <person name="Anantharaman K."/>
            <person name="Lane K.R."/>
            <person name="Thomas B.C."/>
            <person name="Pan C."/>
            <person name="Northen T.R."/>
            <person name="Banfield J.F."/>
        </authorList>
    </citation>
    <scope>NUCLEOTIDE SEQUENCE [LARGE SCALE GENOMIC DNA]</scope>
    <source>
        <strain evidence="4">WS_10</strain>
    </source>
</reference>
<evidence type="ECO:0000313" key="5">
    <source>
        <dbReference type="Proteomes" id="UP000319836"/>
    </source>
</evidence>
<evidence type="ECO:0000256" key="1">
    <source>
        <dbReference type="ARBA" id="ARBA00022729"/>
    </source>
</evidence>
<dbReference type="InterPro" id="IPR001638">
    <property type="entry name" value="Solute-binding_3/MltF_N"/>
</dbReference>
<name>A0A538TXF4_UNCEI</name>
<feature type="domain" description="Solute-binding protein family 3/N-terminal" evidence="3">
    <location>
        <begin position="48"/>
        <end position="263"/>
    </location>
</feature>
<dbReference type="Pfam" id="PF00497">
    <property type="entry name" value="SBP_bac_3"/>
    <property type="match status" value="1"/>
</dbReference>
<organism evidence="4 5">
    <name type="scientific">Eiseniibacteriota bacterium</name>
    <dbReference type="NCBI Taxonomy" id="2212470"/>
    <lineage>
        <taxon>Bacteria</taxon>
        <taxon>Candidatus Eiseniibacteriota</taxon>
    </lineage>
</organism>
<protein>
    <submittedName>
        <fullName evidence="4">Amino acid ABC transporter substrate-binding protein</fullName>
    </submittedName>
</protein>
<dbReference type="CDD" id="cd13530">
    <property type="entry name" value="PBP2_peptides_like"/>
    <property type="match status" value="1"/>
</dbReference>